<feature type="transmembrane region" description="Helical" evidence="2">
    <location>
        <begin position="71"/>
        <end position="90"/>
    </location>
</feature>
<feature type="coiled-coil region" evidence="1">
    <location>
        <begin position="540"/>
        <end position="567"/>
    </location>
</feature>
<feature type="transmembrane region" description="Helical" evidence="2">
    <location>
        <begin position="238"/>
        <end position="257"/>
    </location>
</feature>
<feature type="transmembrane region" description="Helical" evidence="2">
    <location>
        <begin position="476"/>
        <end position="494"/>
    </location>
</feature>
<keyword evidence="2" id="KW-0812">Transmembrane</keyword>
<feature type="transmembrane region" description="Helical" evidence="2">
    <location>
        <begin position="264"/>
        <end position="285"/>
    </location>
</feature>
<dbReference type="EMBL" id="AHGT01000091">
    <property type="protein sequence ID" value="ESU35249.1"/>
    <property type="molecule type" value="Genomic_DNA"/>
</dbReference>
<name>V6T937_GIAIN</name>
<dbReference type="Pfam" id="PF01066">
    <property type="entry name" value="CDP-OH_P_transf"/>
    <property type="match status" value="1"/>
</dbReference>
<feature type="transmembrane region" description="Helical" evidence="2">
    <location>
        <begin position="500"/>
        <end position="519"/>
    </location>
</feature>
<reference evidence="3 4" key="2">
    <citation type="journal article" date="2013" name="Genome Biol. Evol.">
        <title>Genome sequencing of Giardia lamblia genotypes A2 and B isolates (DH and GS) and comparative analysis with the genomes of genotypes A1 and E (WB and Pig).</title>
        <authorList>
            <person name="Adam R.D."/>
            <person name="Dahlstrom E.W."/>
            <person name="Martens C.A."/>
            <person name="Bruno D.P."/>
            <person name="Barbian K.D."/>
            <person name="Ricklefs S.M."/>
            <person name="Hernandez M.M."/>
            <person name="Narla N.P."/>
            <person name="Patel R.B."/>
            <person name="Porcella S.F."/>
            <person name="Nash T.E."/>
        </authorList>
    </citation>
    <scope>NUCLEOTIDE SEQUENCE [LARGE SCALE GENOMIC DNA]</scope>
    <source>
        <strain evidence="3 4">DH</strain>
    </source>
</reference>
<dbReference type="GO" id="GO:0016780">
    <property type="term" value="F:phosphotransferase activity, for other substituted phosphate groups"/>
    <property type="evidence" value="ECO:0007669"/>
    <property type="project" value="InterPro"/>
</dbReference>
<feature type="transmembrane region" description="Helical" evidence="2">
    <location>
        <begin position="15"/>
        <end position="34"/>
    </location>
</feature>
<dbReference type="InterPro" id="IPR000462">
    <property type="entry name" value="CDP-OH_P_trans"/>
</dbReference>
<evidence type="ECO:0000256" key="2">
    <source>
        <dbReference type="SAM" id="Phobius"/>
    </source>
</evidence>
<protein>
    <submittedName>
        <fullName evidence="3">CDP-diacylglycerol--serine O-phosphatidyltransferase</fullName>
    </submittedName>
</protein>
<keyword evidence="3" id="KW-0808">Transferase</keyword>
<evidence type="ECO:0000313" key="3">
    <source>
        <dbReference type="EMBL" id="ESU35249.1"/>
    </source>
</evidence>
<organism evidence="3 4">
    <name type="scientific">Giardia intestinalis</name>
    <name type="common">Giardia lamblia</name>
    <dbReference type="NCBI Taxonomy" id="5741"/>
    <lineage>
        <taxon>Eukaryota</taxon>
        <taxon>Metamonada</taxon>
        <taxon>Diplomonadida</taxon>
        <taxon>Hexamitidae</taxon>
        <taxon>Giardiinae</taxon>
        <taxon>Giardia</taxon>
    </lineage>
</organism>
<evidence type="ECO:0000313" key="4">
    <source>
        <dbReference type="Proteomes" id="UP000018320"/>
    </source>
</evidence>
<dbReference type="VEuPathDB" id="GiardiaDB:DHA2_153651"/>
<feature type="transmembrane region" description="Helical" evidence="2">
    <location>
        <begin position="157"/>
        <end position="180"/>
    </location>
</feature>
<dbReference type="VEuPathDB" id="GiardiaDB:QR46_3889"/>
<feature type="transmembrane region" description="Helical" evidence="2">
    <location>
        <begin position="46"/>
        <end position="65"/>
    </location>
</feature>
<gene>
    <name evidence="3" type="ORF">DHA2_153651</name>
</gene>
<accession>V6T937</accession>
<dbReference type="Proteomes" id="UP000018320">
    <property type="component" value="Unassembled WGS sequence"/>
</dbReference>
<dbReference type="GO" id="GO:0016020">
    <property type="term" value="C:membrane"/>
    <property type="evidence" value="ECO:0007669"/>
    <property type="project" value="InterPro"/>
</dbReference>
<sequence length="588" mass="66162">MTSLKKEPYSMEPKAAFALLILFILVWVTAGYGLSHLMKSRTGSGANAMIRLCLGLGLIVSLLLYNGHTTLALVLYIVCMAASTANILNLETRTKSAKHTKWKPWLLGTQARLCITPYSEQCFYIPIFFFLMIPRLQPVSSVIQAINPQSIDEQATYISLIDPALAMLFIILSSWSNVTIRRQATRNTLRSLFKHSCLYTCLFIQFLLNDNKNLFHHDTNVFRILTFRRSLNVSHLEYFSNALLFIATLLVTIEQFLSRVPQNWYANCVSILNLLCGLLGIHFLVLPPGSTVSSGTLSVLVLSCIMMGQLFDLFDGRVAEKWGSTKNGELFDDVADATSFGIAVGLLIHHISSSFVPYSSGLWSITLAGVYIFCVFYRLVRFILNKRAQQVKGGVYFFFGLPSPATATMAGLLCVLFEQDWTLSHFWFRTPNLPLPMLKQITFSTSVLVLCLLTISSVPYPHLGRVLYRRGVLPQSFRISVEALFVVSAIYGMYYRTSILILYCLGSFSVLYLFTPVYADKLGWYSRDFTIKEKHVETIILAQQKKIERLERMYTSALAKLKKLNAKVSSYNNSSASNSEASSNVLPE</sequence>
<comment type="caution">
    <text evidence="3">The sequence shown here is derived from an EMBL/GenBank/DDBJ whole genome shotgun (WGS) entry which is preliminary data.</text>
</comment>
<feature type="transmembrane region" description="Helical" evidence="2">
    <location>
        <begin position="362"/>
        <end position="384"/>
    </location>
</feature>
<dbReference type="GO" id="GO:0008654">
    <property type="term" value="P:phospholipid biosynthetic process"/>
    <property type="evidence" value="ECO:0007669"/>
    <property type="project" value="InterPro"/>
</dbReference>
<dbReference type="VEuPathDB" id="GiardiaDB:GL50803_0017427"/>
<proteinExistence type="predicted"/>
<dbReference type="InterPro" id="IPR043130">
    <property type="entry name" value="CDP-OH_PTrfase_TM_dom"/>
</dbReference>
<feature type="transmembrane region" description="Helical" evidence="2">
    <location>
        <begin position="437"/>
        <end position="455"/>
    </location>
</feature>
<feature type="transmembrane region" description="Helical" evidence="2">
    <location>
        <begin position="396"/>
        <end position="417"/>
    </location>
</feature>
<feature type="transmembrane region" description="Helical" evidence="2">
    <location>
        <begin position="111"/>
        <end position="133"/>
    </location>
</feature>
<keyword evidence="2" id="KW-0472">Membrane</keyword>
<keyword evidence="2" id="KW-1133">Transmembrane helix</keyword>
<dbReference type="VEuPathDB" id="GiardiaDB:GL50581_928"/>
<keyword evidence="1" id="KW-0175">Coiled coil</keyword>
<feature type="transmembrane region" description="Helical" evidence="2">
    <location>
        <begin position="192"/>
        <end position="208"/>
    </location>
</feature>
<dbReference type="AlphaFoldDB" id="V6T937"/>
<reference evidence="4" key="1">
    <citation type="submission" date="2012-02" db="EMBL/GenBank/DDBJ databases">
        <title>Genome sequencing of Giardia lamblia Genotypes A2 and B isolates (DH and GS) and comparative analysis with the genomes of Genotypes A1 and E (WB and Pig).</title>
        <authorList>
            <person name="Adam R."/>
            <person name="Dahlstrom E."/>
            <person name="Martens C."/>
            <person name="Bruno D."/>
            <person name="Barbian K."/>
            <person name="Porcella S.F."/>
            <person name="Nash T."/>
        </authorList>
    </citation>
    <scope>NUCLEOTIDE SEQUENCE</scope>
    <source>
        <strain evidence="4">DH</strain>
    </source>
</reference>
<evidence type="ECO:0000256" key="1">
    <source>
        <dbReference type="SAM" id="Coils"/>
    </source>
</evidence>
<dbReference type="Gene3D" id="1.20.120.1760">
    <property type="match status" value="1"/>
</dbReference>